<keyword evidence="2" id="KW-0378">Hydrolase</keyword>
<dbReference type="Pfam" id="PF13365">
    <property type="entry name" value="Trypsin_2"/>
    <property type="match status" value="1"/>
</dbReference>
<feature type="chain" id="PRO_5028288511" evidence="3">
    <location>
        <begin position="22"/>
        <end position="367"/>
    </location>
</feature>
<dbReference type="PANTHER" id="PTHR43343:SF3">
    <property type="entry name" value="PROTEASE DO-LIKE 8, CHLOROPLASTIC"/>
    <property type="match status" value="1"/>
</dbReference>
<proteinExistence type="predicted"/>
<evidence type="ECO:0000256" key="2">
    <source>
        <dbReference type="ARBA" id="ARBA00022801"/>
    </source>
</evidence>
<gene>
    <name evidence="4" type="ORF">JTBB02_V1_20015</name>
</gene>
<reference evidence="4" key="1">
    <citation type="submission" date="2019-07" db="EMBL/GenBank/DDBJ databases">
        <authorList>
            <person name="Weber M."/>
            <person name="Kostadinov I."/>
            <person name="Kostadinov D I."/>
        </authorList>
    </citation>
    <scope>NUCLEOTIDE SEQUENCE</scope>
    <source>
        <strain evidence="4">Gfbio:sag-sample-b02:053724c1-46a9-4a36-b237-ea2bf867836b</strain>
    </source>
</reference>
<evidence type="ECO:0000313" key="4">
    <source>
        <dbReference type="EMBL" id="VUX54886.1"/>
    </source>
</evidence>
<evidence type="ECO:0000256" key="1">
    <source>
        <dbReference type="ARBA" id="ARBA00022670"/>
    </source>
</evidence>
<dbReference type="InterPro" id="IPR009003">
    <property type="entry name" value="Peptidase_S1_PA"/>
</dbReference>
<evidence type="ECO:0000256" key="3">
    <source>
        <dbReference type="SAM" id="SignalP"/>
    </source>
</evidence>
<sequence length="367" mass="40164">MRLRIPAIVLIWVFVVANSIAAESPTTESIIADAMPAIVSIRADTPDGVVSGTGFLVDPSGIVVTNLHVIEGATRVAIKLHSGEQHTQIRIASFDQDRDLAILRLPGFGLPVIPLGNSDSVNVGANVLAIGNPLGLEESATTGIVSSIRTENNGTRVIQTDTAVSPGNSGGPLIDRNGEVIGVVTYKIRGGENLNFAIPINYVRALLSFEQLISLDDLARELGKADISLFTEKEDSDSLTGSWRSLTSNTVRQLRQDGDYLFGTYEVDKANGAYDMQLQSDGLYKGVVRSNWQSWYPSIWETDGVTVYCQDEYEIELTVVTSGRVEVRIKTFPYPESKSARKKYMKTCGKSEEKNMAWEEFVWVRAN</sequence>
<dbReference type="InterPro" id="IPR001940">
    <property type="entry name" value="Peptidase_S1C"/>
</dbReference>
<dbReference type="Gene3D" id="2.40.10.120">
    <property type="match status" value="1"/>
</dbReference>
<dbReference type="EMBL" id="LR633966">
    <property type="protein sequence ID" value="VUX54886.1"/>
    <property type="molecule type" value="Genomic_DNA"/>
</dbReference>
<keyword evidence="3" id="KW-0732">Signal</keyword>
<dbReference type="InterPro" id="IPR051201">
    <property type="entry name" value="Chloro_Bact_Ser_Proteases"/>
</dbReference>
<accession>A0A7D9H3N6</accession>
<protein>
    <submittedName>
        <fullName evidence="4">Uncharacterized protein</fullName>
    </submittedName>
</protein>
<organism evidence="4">
    <name type="scientific">uncultured Woeseiaceae bacterium</name>
    <dbReference type="NCBI Taxonomy" id="1983305"/>
    <lineage>
        <taxon>Bacteria</taxon>
        <taxon>Pseudomonadati</taxon>
        <taxon>Pseudomonadota</taxon>
        <taxon>Gammaproteobacteria</taxon>
        <taxon>Woeseiales</taxon>
        <taxon>Woeseiaceae</taxon>
        <taxon>environmental samples</taxon>
    </lineage>
</organism>
<dbReference type="GO" id="GO:0004252">
    <property type="term" value="F:serine-type endopeptidase activity"/>
    <property type="evidence" value="ECO:0007669"/>
    <property type="project" value="InterPro"/>
</dbReference>
<name>A0A7D9H3N6_9GAMM</name>
<dbReference type="GO" id="GO:0006508">
    <property type="term" value="P:proteolysis"/>
    <property type="evidence" value="ECO:0007669"/>
    <property type="project" value="UniProtKB-KW"/>
</dbReference>
<feature type="signal peptide" evidence="3">
    <location>
        <begin position="1"/>
        <end position="21"/>
    </location>
</feature>
<keyword evidence="1" id="KW-0645">Protease</keyword>
<dbReference type="PANTHER" id="PTHR43343">
    <property type="entry name" value="PEPTIDASE S12"/>
    <property type="match status" value="1"/>
</dbReference>
<dbReference type="SUPFAM" id="SSF50494">
    <property type="entry name" value="Trypsin-like serine proteases"/>
    <property type="match status" value="1"/>
</dbReference>
<dbReference type="AlphaFoldDB" id="A0A7D9H3N6"/>
<dbReference type="PRINTS" id="PR00834">
    <property type="entry name" value="PROTEASES2C"/>
</dbReference>